<keyword evidence="8" id="KW-1133">Transmembrane helix</keyword>
<dbReference type="PANTHER" id="PTHR46041">
    <property type="entry name" value="MITOCHONDRIAL INNER MEMBRANE PROTEASE SUBUNIT 2"/>
    <property type="match status" value="1"/>
</dbReference>
<dbReference type="InterPro" id="IPR000223">
    <property type="entry name" value="Pept_S26A_signal_pept_1"/>
</dbReference>
<dbReference type="InterPro" id="IPR019758">
    <property type="entry name" value="Pept_S26A_signal_pept_1_CS"/>
</dbReference>
<accession>A0A9Q0Y8C6</accession>
<dbReference type="EC" id="3.4.21.-" evidence="11"/>
<dbReference type="GO" id="GO:0006465">
    <property type="term" value="P:signal peptide processing"/>
    <property type="evidence" value="ECO:0007669"/>
    <property type="project" value="InterPro"/>
</dbReference>
<keyword evidence="7 11" id="KW-0378">Hydrolase</keyword>
<sequence length="83" mass="9642">MDPESYLCKRVIALELDKMPEETTWKYHQLRQYVPRGHVWVEGDNRENSMDSRSFGPIPLGLIRGRATFTVWPSSGIGYLSDR</sequence>
<evidence type="ECO:0000256" key="10">
    <source>
        <dbReference type="ARBA" id="ARBA00023136"/>
    </source>
</evidence>
<dbReference type="PRINTS" id="PR00727">
    <property type="entry name" value="LEADERPTASE"/>
</dbReference>
<dbReference type="EMBL" id="JAIZAY010001960">
    <property type="protein sequence ID" value="KAJ8017438.1"/>
    <property type="molecule type" value="Genomic_DNA"/>
</dbReference>
<dbReference type="InterPro" id="IPR019533">
    <property type="entry name" value="Peptidase_S26"/>
</dbReference>
<evidence type="ECO:0000256" key="6">
    <source>
        <dbReference type="ARBA" id="ARBA00022792"/>
    </source>
</evidence>
<evidence type="ECO:0000256" key="3">
    <source>
        <dbReference type="ARBA" id="ARBA00011805"/>
    </source>
</evidence>
<keyword evidence="9 11" id="KW-0496">Mitochondrion</keyword>
<keyword evidence="4 11" id="KW-0645">Protease</keyword>
<dbReference type="NCBIfam" id="TIGR02227">
    <property type="entry name" value="sigpep_I_bact"/>
    <property type="match status" value="1"/>
</dbReference>
<dbReference type="Gene3D" id="2.10.109.10">
    <property type="entry name" value="Umud Fragment, subunit A"/>
    <property type="match status" value="1"/>
</dbReference>
<keyword evidence="6 11" id="KW-0999">Mitochondrion inner membrane</keyword>
<dbReference type="CDD" id="cd06530">
    <property type="entry name" value="S26_SPase_I"/>
    <property type="match status" value="1"/>
</dbReference>
<evidence type="ECO:0000259" key="12">
    <source>
        <dbReference type="Pfam" id="PF10502"/>
    </source>
</evidence>
<evidence type="ECO:0000256" key="7">
    <source>
        <dbReference type="ARBA" id="ARBA00022801"/>
    </source>
</evidence>
<comment type="subunit">
    <text evidence="3">Heterodimer of 2 subunits, IMMPL1 and IMMPL2.</text>
</comment>
<organism evidence="13 14">
    <name type="scientific">Holothuria leucospilota</name>
    <name type="common">Black long sea cucumber</name>
    <name type="synonym">Mertensiothuria leucospilota</name>
    <dbReference type="NCBI Taxonomy" id="206669"/>
    <lineage>
        <taxon>Eukaryota</taxon>
        <taxon>Metazoa</taxon>
        <taxon>Echinodermata</taxon>
        <taxon>Eleutherozoa</taxon>
        <taxon>Echinozoa</taxon>
        <taxon>Holothuroidea</taxon>
        <taxon>Aspidochirotacea</taxon>
        <taxon>Aspidochirotida</taxon>
        <taxon>Holothuriidae</taxon>
        <taxon>Holothuria</taxon>
    </lineage>
</organism>
<dbReference type="Proteomes" id="UP001152320">
    <property type="component" value="Unassembled WGS sequence"/>
</dbReference>
<comment type="caution">
    <text evidence="13">The sequence shown here is derived from an EMBL/GenBank/DDBJ whole genome shotgun (WGS) entry which is preliminary data.</text>
</comment>
<keyword evidence="5" id="KW-0812">Transmembrane</keyword>
<keyword evidence="10" id="KW-0472">Membrane</keyword>
<dbReference type="GO" id="GO:0006627">
    <property type="term" value="P:protein processing involved in protein targeting to mitochondrion"/>
    <property type="evidence" value="ECO:0007669"/>
    <property type="project" value="InterPro"/>
</dbReference>
<dbReference type="GO" id="GO:0004252">
    <property type="term" value="F:serine-type endopeptidase activity"/>
    <property type="evidence" value="ECO:0007669"/>
    <property type="project" value="InterPro"/>
</dbReference>
<comment type="similarity">
    <text evidence="2">Belongs to the peptidase S26 family. IMP2 subfamily.</text>
</comment>
<dbReference type="InterPro" id="IPR037730">
    <property type="entry name" value="IMP2"/>
</dbReference>
<evidence type="ECO:0000256" key="1">
    <source>
        <dbReference type="ARBA" id="ARBA00004434"/>
    </source>
</evidence>
<evidence type="ECO:0000313" key="13">
    <source>
        <dbReference type="EMBL" id="KAJ8017438.1"/>
    </source>
</evidence>
<evidence type="ECO:0000256" key="11">
    <source>
        <dbReference type="RuleBase" id="RU362041"/>
    </source>
</evidence>
<dbReference type="PANTHER" id="PTHR46041:SF2">
    <property type="entry name" value="MITOCHONDRIAL INNER MEMBRANE PROTEASE SUBUNIT 2"/>
    <property type="match status" value="1"/>
</dbReference>
<proteinExistence type="inferred from homology"/>
<dbReference type="OrthoDB" id="308440at2759"/>
<dbReference type="PROSITE" id="PS00761">
    <property type="entry name" value="SPASE_I_3"/>
    <property type="match status" value="1"/>
</dbReference>
<name>A0A9Q0Y8C6_HOLLE</name>
<dbReference type="Pfam" id="PF10502">
    <property type="entry name" value="Peptidase_S26"/>
    <property type="match status" value="1"/>
</dbReference>
<evidence type="ECO:0000256" key="2">
    <source>
        <dbReference type="ARBA" id="ARBA00007066"/>
    </source>
</evidence>
<comment type="subcellular location">
    <subcellularLocation>
        <location evidence="1">Mitochondrion inner membrane</location>
        <topology evidence="1">Single-pass membrane protein</topology>
    </subcellularLocation>
</comment>
<dbReference type="GO" id="GO:0042720">
    <property type="term" value="C:mitochondrial inner membrane peptidase complex"/>
    <property type="evidence" value="ECO:0007669"/>
    <property type="project" value="InterPro"/>
</dbReference>
<dbReference type="SUPFAM" id="SSF51306">
    <property type="entry name" value="LexA/Signal peptidase"/>
    <property type="match status" value="1"/>
</dbReference>
<dbReference type="InterPro" id="IPR036286">
    <property type="entry name" value="LexA/Signal_pep-like_sf"/>
</dbReference>
<reference evidence="13" key="1">
    <citation type="submission" date="2021-10" db="EMBL/GenBank/DDBJ databases">
        <title>Tropical sea cucumber genome reveals ecological adaptation and Cuvierian tubules defense mechanism.</title>
        <authorList>
            <person name="Chen T."/>
        </authorList>
    </citation>
    <scope>NUCLEOTIDE SEQUENCE</scope>
    <source>
        <strain evidence="13">Nanhai2018</strain>
        <tissue evidence="13">Muscle</tissue>
    </source>
</reference>
<dbReference type="AlphaFoldDB" id="A0A9Q0Y8C6"/>
<evidence type="ECO:0000256" key="4">
    <source>
        <dbReference type="ARBA" id="ARBA00022670"/>
    </source>
</evidence>
<protein>
    <recommendedName>
        <fullName evidence="11">Mitochondrial inner membrane protease subunit</fullName>
        <ecNumber evidence="11">3.4.21.-</ecNumber>
    </recommendedName>
</protein>
<evidence type="ECO:0000256" key="5">
    <source>
        <dbReference type="ARBA" id="ARBA00022692"/>
    </source>
</evidence>
<keyword evidence="14" id="KW-1185">Reference proteome</keyword>
<evidence type="ECO:0000313" key="14">
    <source>
        <dbReference type="Proteomes" id="UP001152320"/>
    </source>
</evidence>
<evidence type="ECO:0000256" key="8">
    <source>
        <dbReference type="ARBA" id="ARBA00022989"/>
    </source>
</evidence>
<gene>
    <name evidence="13" type="ORF">HOLleu_45151</name>
</gene>
<feature type="domain" description="Peptidase S26" evidence="12">
    <location>
        <begin position="23"/>
        <end position="72"/>
    </location>
</feature>
<evidence type="ECO:0000256" key="9">
    <source>
        <dbReference type="ARBA" id="ARBA00023128"/>
    </source>
</evidence>